<keyword evidence="4" id="KW-0812">Transmembrane</keyword>
<evidence type="ECO:0008006" key="7">
    <source>
        <dbReference type="Google" id="ProtNLM"/>
    </source>
</evidence>
<dbReference type="PANTHER" id="PTHR44196:SF1">
    <property type="entry name" value="DEHYDROGENASE_REDUCTASE SDR FAMILY MEMBER 7B"/>
    <property type="match status" value="1"/>
</dbReference>
<evidence type="ECO:0000313" key="5">
    <source>
        <dbReference type="EMBL" id="KAK6750235.1"/>
    </source>
</evidence>
<evidence type="ECO:0000256" key="2">
    <source>
        <dbReference type="ARBA" id="ARBA00023002"/>
    </source>
</evidence>
<dbReference type="InterPro" id="IPR002347">
    <property type="entry name" value="SDR_fam"/>
</dbReference>
<keyword evidence="6" id="KW-1185">Reference proteome</keyword>
<feature type="transmembrane region" description="Helical" evidence="4">
    <location>
        <begin position="41"/>
        <end position="58"/>
    </location>
</feature>
<dbReference type="EMBL" id="JAVFWL010000004">
    <property type="protein sequence ID" value="KAK6750235.1"/>
    <property type="molecule type" value="Genomic_DNA"/>
</dbReference>
<dbReference type="PRINTS" id="PR00081">
    <property type="entry name" value="GDHRDH"/>
</dbReference>
<evidence type="ECO:0000313" key="6">
    <source>
        <dbReference type="Proteomes" id="UP001303046"/>
    </source>
</evidence>
<dbReference type="PRINTS" id="PR00080">
    <property type="entry name" value="SDRFAMILY"/>
</dbReference>
<evidence type="ECO:0000256" key="1">
    <source>
        <dbReference type="ARBA" id="ARBA00006484"/>
    </source>
</evidence>
<dbReference type="Pfam" id="PF00106">
    <property type="entry name" value="adh_short"/>
    <property type="match status" value="1"/>
</dbReference>
<evidence type="ECO:0000256" key="4">
    <source>
        <dbReference type="SAM" id="Phobius"/>
    </source>
</evidence>
<accession>A0ABR1DIW9</accession>
<dbReference type="SUPFAM" id="SSF51735">
    <property type="entry name" value="NAD(P)-binding Rossmann-fold domains"/>
    <property type="match status" value="1"/>
</dbReference>
<dbReference type="PANTHER" id="PTHR44196">
    <property type="entry name" value="DEHYDROGENASE/REDUCTASE SDR FAMILY MEMBER 7B"/>
    <property type="match status" value="1"/>
</dbReference>
<dbReference type="Proteomes" id="UP001303046">
    <property type="component" value="Unassembled WGS sequence"/>
</dbReference>
<reference evidence="5 6" key="1">
    <citation type="submission" date="2023-08" db="EMBL/GenBank/DDBJ databases">
        <title>A Necator americanus chromosomal reference genome.</title>
        <authorList>
            <person name="Ilik V."/>
            <person name="Petrzelkova K.J."/>
            <person name="Pardy F."/>
            <person name="Fuh T."/>
            <person name="Niatou-Singa F.S."/>
            <person name="Gouil Q."/>
            <person name="Baker L."/>
            <person name="Ritchie M.E."/>
            <person name="Jex A.R."/>
            <person name="Gazzola D."/>
            <person name="Li H."/>
            <person name="Toshio Fujiwara R."/>
            <person name="Zhan B."/>
            <person name="Aroian R.V."/>
            <person name="Pafco B."/>
            <person name="Schwarz E.M."/>
        </authorList>
    </citation>
    <scope>NUCLEOTIDE SEQUENCE [LARGE SCALE GENOMIC DNA]</scope>
    <source>
        <strain evidence="5 6">Aroian</strain>
        <tissue evidence="5">Whole animal</tissue>
    </source>
</reference>
<sequence>MSSSDIDDLLKSLTPGKRASRRSVWNQTLSFVDNINKKPPPVQMAVGGGAGLCVGYIFTRTSKAAATALGLSLFAFQVALLAFALTISESGMILSADVLEVLQSYLKWAVIPAALYSVYKLCTYLIPGPHRHPKLSFKDKTVLITGASSGLGRALAFELYRRGAKVIVTARSIDKLKGLCEELKRSGIENPHEPSYSYLDVSEPMDVEALKNLAIDGKTIHVLINNAGLSMRGSINDTPISIYKQLMDVNFFGHVVITQKLLNSIPDDGCIIATSSVQGKLPIPYRSAYGASKHAFQAFFDTLRCESRPNMHILTVSAGYMNTGFGKRALDTQGHAVGKEDEKQLKGLSPEEAANIILRAASARETDLVCNYRGYIKLNRSKFERDLRELKEGLERNLLGESSRPVIPDEKEVSNFLRSNAWLLGGFAAGWLLGFGLA</sequence>
<comment type="similarity">
    <text evidence="1 3">Belongs to the short-chain dehydrogenases/reductases (SDR) family.</text>
</comment>
<dbReference type="Gene3D" id="3.40.50.720">
    <property type="entry name" value="NAD(P)-binding Rossmann-like Domain"/>
    <property type="match status" value="1"/>
</dbReference>
<feature type="transmembrane region" description="Helical" evidence="4">
    <location>
        <begin position="65"/>
        <end position="85"/>
    </location>
</feature>
<protein>
    <recommendedName>
        <fullName evidence="7">Oxidoreductase, short chain dehydrogenase/reductase family protein</fullName>
    </recommendedName>
</protein>
<dbReference type="InterPro" id="IPR036291">
    <property type="entry name" value="NAD(P)-bd_dom_sf"/>
</dbReference>
<organism evidence="5 6">
    <name type="scientific">Necator americanus</name>
    <name type="common">Human hookworm</name>
    <dbReference type="NCBI Taxonomy" id="51031"/>
    <lineage>
        <taxon>Eukaryota</taxon>
        <taxon>Metazoa</taxon>
        <taxon>Ecdysozoa</taxon>
        <taxon>Nematoda</taxon>
        <taxon>Chromadorea</taxon>
        <taxon>Rhabditida</taxon>
        <taxon>Rhabditina</taxon>
        <taxon>Rhabditomorpha</taxon>
        <taxon>Strongyloidea</taxon>
        <taxon>Ancylostomatidae</taxon>
        <taxon>Bunostominae</taxon>
        <taxon>Necator</taxon>
    </lineage>
</organism>
<name>A0ABR1DIW9_NECAM</name>
<gene>
    <name evidence="5" type="primary">Necator_chrIV.g15603</name>
    <name evidence="5" type="ORF">RB195_002308</name>
</gene>
<comment type="caution">
    <text evidence="5">The sequence shown here is derived from an EMBL/GenBank/DDBJ whole genome shotgun (WGS) entry which is preliminary data.</text>
</comment>
<evidence type="ECO:0000256" key="3">
    <source>
        <dbReference type="RuleBase" id="RU000363"/>
    </source>
</evidence>
<keyword evidence="2" id="KW-0560">Oxidoreductase</keyword>
<keyword evidence="4" id="KW-1133">Transmembrane helix</keyword>
<keyword evidence="4" id="KW-0472">Membrane</keyword>
<proteinExistence type="inferred from homology"/>